<dbReference type="GO" id="GO:0003697">
    <property type="term" value="F:single-stranded DNA binding"/>
    <property type="evidence" value="ECO:0007669"/>
    <property type="project" value="InterPro"/>
</dbReference>
<accession>A0A4U3MAG4</accession>
<name>A0A4U3MAG4_9ACTN</name>
<dbReference type="GO" id="GO:0006281">
    <property type="term" value="P:DNA repair"/>
    <property type="evidence" value="ECO:0007669"/>
    <property type="project" value="InterPro"/>
</dbReference>
<dbReference type="Gene3D" id="3.30.250.10">
    <property type="entry name" value="RecA protein, C-terminal domain"/>
    <property type="match status" value="1"/>
</dbReference>
<keyword evidence="3" id="KW-0547">Nucleotide-binding</keyword>
<protein>
    <recommendedName>
        <fullName evidence="2">Protein RecA</fullName>
    </recommendedName>
    <alternativeName>
        <fullName evidence="7">Recombinase A</fullName>
    </alternativeName>
</protein>
<evidence type="ECO:0000313" key="9">
    <source>
        <dbReference type="EMBL" id="TKK84667.1"/>
    </source>
</evidence>
<dbReference type="Proteomes" id="UP000308705">
    <property type="component" value="Unassembled WGS sequence"/>
</dbReference>
<dbReference type="SUPFAM" id="SSF54752">
    <property type="entry name" value="RecA protein, C-terminal domain"/>
    <property type="match status" value="1"/>
</dbReference>
<dbReference type="SUPFAM" id="SSF52540">
    <property type="entry name" value="P-loop containing nucleoside triphosphate hydrolases"/>
    <property type="match status" value="1"/>
</dbReference>
<keyword evidence="10" id="KW-1185">Reference proteome</keyword>
<dbReference type="EMBL" id="SZQA01000033">
    <property type="protein sequence ID" value="TKK84667.1"/>
    <property type="molecule type" value="Genomic_DNA"/>
</dbReference>
<dbReference type="GO" id="GO:0005829">
    <property type="term" value="C:cytosol"/>
    <property type="evidence" value="ECO:0007669"/>
    <property type="project" value="TreeGrafter"/>
</dbReference>
<dbReference type="PROSITE" id="PS50163">
    <property type="entry name" value="RECA_3"/>
    <property type="match status" value="1"/>
</dbReference>
<proteinExistence type="inferred from homology"/>
<dbReference type="InterPro" id="IPR023400">
    <property type="entry name" value="RecA_C_sf"/>
</dbReference>
<dbReference type="Pfam" id="PF00154">
    <property type="entry name" value="RecA_N"/>
    <property type="match status" value="1"/>
</dbReference>
<evidence type="ECO:0000256" key="2">
    <source>
        <dbReference type="ARBA" id="ARBA00015553"/>
    </source>
</evidence>
<comment type="similarity">
    <text evidence="1">Belongs to the RecA family.</text>
</comment>
<evidence type="ECO:0000256" key="1">
    <source>
        <dbReference type="ARBA" id="ARBA00009391"/>
    </source>
</evidence>
<feature type="domain" description="RecA family profile 2" evidence="8">
    <location>
        <begin position="201"/>
        <end position="280"/>
    </location>
</feature>
<dbReference type="Gene3D" id="3.40.50.300">
    <property type="entry name" value="P-loop containing nucleotide triphosphate hydrolases"/>
    <property type="match status" value="1"/>
</dbReference>
<dbReference type="InterPro" id="IPR013765">
    <property type="entry name" value="DNA_recomb/repair_RecA"/>
</dbReference>
<dbReference type="GO" id="GO:0008094">
    <property type="term" value="F:ATP-dependent activity, acting on DNA"/>
    <property type="evidence" value="ECO:0007669"/>
    <property type="project" value="InterPro"/>
</dbReference>
<evidence type="ECO:0000256" key="7">
    <source>
        <dbReference type="ARBA" id="ARBA00033319"/>
    </source>
</evidence>
<dbReference type="InterPro" id="IPR049428">
    <property type="entry name" value="RecA-like_N"/>
</dbReference>
<dbReference type="InterPro" id="IPR020587">
    <property type="entry name" value="RecA_monomer-monomer_interface"/>
</dbReference>
<keyword evidence="5" id="KW-0238">DNA-binding</keyword>
<dbReference type="PANTHER" id="PTHR45900:SF1">
    <property type="entry name" value="MITOCHONDRIAL DNA REPAIR PROTEIN RECA HOMOLOG-RELATED"/>
    <property type="match status" value="1"/>
</dbReference>
<evidence type="ECO:0000256" key="3">
    <source>
        <dbReference type="ARBA" id="ARBA00022741"/>
    </source>
</evidence>
<evidence type="ECO:0000259" key="8">
    <source>
        <dbReference type="PROSITE" id="PS50163"/>
    </source>
</evidence>
<evidence type="ECO:0000313" key="10">
    <source>
        <dbReference type="Proteomes" id="UP000308705"/>
    </source>
</evidence>
<keyword evidence="4" id="KW-0067">ATP-binding</keyword>
<comment type="caution">
    <text evidence="9">The sequence shown here is derived from an EMBL/GenBank/DDBJ whole genome shotgun (WGS) entry which is preliminary data.</text>
</comment>
<dbReference type="RefSeq" id="WP_137250251.1">
    <property type="nucleotide sequence ID" value="NZ_SZQA01000033.1"/>
</dbReference>
<gene>
    <name evidence="9" type="ORF">FDA94_29065</name>
</gene>
<dbReference type="InterPro" id="IPR027417">
    <property type="entry name" value="P-loop_NTPase"/>
</dbReference>
<sequence length="353" mass="39283">MNTDALALVAKVNKGLGRDALITASALSNSDRITSGSLAIDVALGGGWPVNQWIEIIGRESNGKTTVVYKTVAANQQRDPEFTTLWVAAEHYDWEYATALGVDNTRVIVLNTQEMEMAYDTILEFAGSRSVDCIVLDSYPALTPSEEADKSIGESVVAIGARLTGKFFRKVGAHMTRAMDGSERPVTCFFINQWRDQIGGFSPRGIPQITPGGKAKNYAFYVRVEVTRDEFIDEPRPGKGKTRVGQVIKVKTVKNKSAPPQRVATTDYYFADAPYLGFQQGDYDLAKEYMIYAIHFDIIRRGGSIYSYGDRKWKGKEELLASLREEVDLQEELRERILAEASRPDSERLRDAA</sequence>
<keyword evidence="6" id="KW-0233">DNA recombination</keyword>
<dbReference type="GO" id="GO:0005524">
    <property type="term" value="F:ATP binding"/>
    <property type="evidence" value="ECO:0007669"/>
    <property type="project" value="UniProtKB-KW"/>
</dbReference>
<dbReference type="PRINTS" id="PR00142">
    <property type="entry name" value="RECA"/>
</dbReference>
<evidence type="ECO:0000256" key="4">
    <source>
        <dbReference type="ARBA" id="ARBA00022840"/>
    </source>
</evidence>
<reference evidence="9 10" key="1">
    <citation type="submission" date="2019-04" db="EMBL/GenBank/DDBJ databases">
        <title>Herbidospora sp. NEAU-GS14.nov., a novel actinomycete isolated from soil.</title>
        <authorList>
            <person name="Han L."/>
        </authorList>
    </citation>
    <scope>NUCLEOTIDE SEQUENCE [LARGE SCALE GENOMIC DNA]</scope>
    <source>
        <strain evidence="9 10">NEAU-GS14</strain>
    </source>
</reference>
<dbReference type="AlphaFoldDB" id="A0A4U3MAG4"/>
<dbReference type="GO" id="GO:0006310">
    <property type="term" value="P:DNA recombination"/>
    <property type="evidence" value="ECO:0007669"/>
    <property type="project" value="UniProtKB-KW"/>
</dbReference>
<dbReference type="OrthoDB" id="5196425at2"/>
<dbReference type="PANTHER" id="PTHR45900">
    <property type="entry name" value="RECA"/>
    <property type="match status" value="1"/>
</dbReference>
<organism evidence="9 10">
    <name type="scientific">Herbidospora galbida</name>
    <dbReference type="NCBI Taxonomy" id="2575442"/>
    <lineage>
        <taxon>Bacteria</taxon>
        <taxon>Bacillati</taxon>
        <taxon>Actinomycetota</taxon>
        <taxon>Actinomycetes</taxon>
        <taxon>Streptosporangiales</taxon>
        <taxon>Streptosporangiaceae</taxon>
        <taxon>Herbidospora</taxon>
    </lineage>
</organism>
<evidence type="ECO:0000256" key="6">
    <source>
        <dbReference type="ARBA" id="ARBA00023172"/>
    </source>
</evidence>
<evidence type="ECO:0000256" key="5">
    <source>
        <dbReference type="ARBA" id="ARBA00023125"/>
    </source>
</evidence>